<dbReference type="InterPro" id="IPR008271">
    <property type="entry name" value="Ser/Thr_kinase_AS"/>
</dbReference>
<dbReference type="InterPro" id="IPR011009">
    <property type="entry name" value="Kinase-like_dom_sf"/>
</dbReference>
<dbReference type="SUPFAM" id="SSF56112">
    <property type="entry name" value="Protein kinase-like (PK-like)"/>
    <property type="match status" value="1"/>
</dbReference>
<feature type="domain" description="Protein kinase" evidence="1">
    <location>
        <begin position="24"/>
        <end position="289"/>
    </location>
</feature>
<name>A0ABM0GWV6_SACKO</name>
<keyword evidence="2" id="KW-1185">Reference proteome</keyword>
<dbReference type="GeneID" id="100369427"/>
<evidence type="ECO:0000313" key="3">
    <source>
        <dbReference type="RefSeq" id="XP_002739114.1"/>
    </source>
</evidence>
<dbReference type="Pfam" id="PF00069">
    <property type="entry name" value="Pkinase"/>
    <property type="match status" value="1"/>
</dbReference>
<dbReference type="Proteomes" id="UP000694865">
    <property type="component" value="Unplaced"/>
</dbReference>
<dbReference type="PROSITE" id="PS00108">
    <property type="entry name" value="PROTEIN_KINASE_ST"/>
    <property type="match status" value="1"/>
</dbReference>
<dbReference type="PROSITE" id="PS50011">
    <property type="entry name" value="PROTEIN_KINASE_DOM"/>
    <property type="match status" value="1"/>
</dbReference>
<protein>
    <submittedName>
        <fullName evidence="3">Serine/threonine-protein kinase SBK1-like</fullName>
    </submittedName>
</protein>
<dbReference type="RefSeq" id="XP_002739114.1">
    <property type="nucleotide sequence ID" value="XM_002739068.2"/>
</dbReference>
<gene>
    <name evidence="3" type="primary">LOC100369427</name>
</gene>
<accession>A0ABM0GWV6</accession>
<dbReference type="InterPro" id="IPR000719">
    <property type="entry name" value="Prot_kinase_dom"/>
</dbReference>
<organism evidence="2 3">
    <name type="scientific">Saccoglossus kowalevskii</name>
    <name type="common">Acorn worm</name>
    <dbReference type="NCBI Taxonomy" id="10224"/>
    <lineage>
        <taxon>Eukaryota</taxon>
        <taxon>Metazoa</taxon>
        <taxon>Hemichordata</taxon>
        <taxon>Enteropneusta</taxon>
        <taxon>Harrimaniidae</taxon>
        <taxon>Saccoglossus</taxon>
    </lineage>
</organism>
<reference evidence="3" key="1">
    <citation type="submission" date="2025-08" db="UniProtKB">
        <authorList>
            <consortium name="RefSeq"/>
        </authorList>
    </citation>
    <scope>IDENTIFICATION</scope>
    <source>
        <tissue evidence="3">Testes</tissue>
    </source>
</reference>
<evidence type="ECO:0000259" key="1">
    <source>
        <dbReference type="PROSITE" id="PS50011"/>
    </source>
</evidence>
<dbReference type="PANTHER" id="PTHR24359">
    <property type="entry name" value="SERINE/THREONINE-PROTEIN KINASE SBK1"/>
    <property type="match status" value="1"/>
</dbReference>
<proteinExistence type="predicted"/>
<evidence type="ECO:0000313" key="2">
    <source>
        <dbReference type="Proteomes" id="UP000694865"/>
    </source>
</evidence>
<dbReference type="SMART" id="SM00220">
    <property type="entry name" value="S_TKc"/>
    <property type="match status" value="1"/>
</dbReference>
<dbReference type="Gene3D" id="1.10.510.10">
    <property type="entry name" value="Transferase(Phosphotransferase) domain 1"/>
    <property type="match status" value="1"/>
</dbReference>
<dbReference type="CDD" id="cd13987">
    <property type="entry name" value="STKc_SBK1"/>
    <property type="match status" value="1"/>
</dbReference>
<sequence length="412" mass="47334">MLQSPHKLSNNDKLLNLVSLEDYYDIVRELGRGTYGRVDLAVHRESGLQLALKSLCKKSTKFKDFQRECTLGDFLSVHPNVINSYDVAFETPTAYVFAQEYTAYGDLFEAIPPQHGLSESVAKQCMQQIASAIDFIHTKGFVHRDIKPENVLLFSPDCSIVKLMDFGMTRRSGTHVRKISGSIPYTPPEICQAVKNEGFYVESSQDVWAFGVLLFSILTGNFPWEAANTADAYFLEFIHWQRRKTPAIPTQWRRFTPRLMKCFRKILDIRPDKRCAIREIYKYLGDDWIKRENEPLLHSETFRRYSKSMDELSVLLEAHGVNTSSDAKGRERMTSEWVLTTTETFNKRSADNIVAVGTPPEYRHQYRPALAELEDTRDHQNANTDMTANEGHKFARKILAKLKRSKEILSTS</sequence>
<dbReference type="PANTHER" id="PTHR24359:SF1">
    <property type="entry name" value="INHIBITOR OF NUCLEAR FACTOR KAPPA-B KINASE EPSILON SUBUNIT HOMOLOG 1-RELATED"/>
    <property type="match status" value="1"/>
</dbReference>